<dbReference type="GO" id="GO:0045041">
    <property type="term" value="P:protein import into mitochondrial intermembrane space"/>
    <property type="evidence" value="ECO:0007669"/>
    <property type="project" value="TreeGrafter"/>
</dbReference>
<evidence type="ECO:0000256" key="3">
    <source>
        <dbReference type="ARBA" id="ARBA00022833"/>
    </source>
</evidence>
<proteinExistence type="predicted"/>
<dbReference type="Proteomes" id="UP000193326">
    <property type="component" value="Unassembled WGS sequence"/>
</dbReference>
<evidence type="ECO:0000256" key="1">
    <source>
        <dbReference type="ARBA" id="ARBA00022723"/>
    </source>
</evidence>
<dbReference type="InterPro" id="IPR037274">
    <property type="entry name" value="Znf_CHY_sf"/>
</dbReference>
<sequence length="103" mass="12114">MIQAQGLFVDDESRCVHYHSEKDIVSLQCYECKKYYACYQCHNAMETHMFSPYPLALSEDRPILCGACKRTMTFQEYQTQIACPYCSAPFNLGCKKHYSYYFK</sequence>
<dbReference type="RefSeq" id="WP_084946138.1">
    <property type="nucleotide sequence ID" value="NZ_NCUY01000032.1"/>
</dbReference>
<dbReference type="Pfam" id="PF05495">
    <property type="entry name" value="zf-CHY"/>
    <property type="match status" value="1"/>
</dbReference>
<keyword evidence="2" id="KW-0863">Zinc-finger</keyword>
<dbReference type="AlphaFoldDB" id="A0A1X1IUQ9"/>
<accession>A0A1X1IUQ9</accession>
<dbReference type="PROSITE" id="PS51266">
    <property type="entry name" value="ZF_CHY"/>
    <property type="match status" value="1"/>
</dbReference>
<dbReference type="PIRSF" id="PIRSF017292">
    <property type="entry name" value="UCP017292_Znf_CHY"/>
    <property type="match status" value="1"/>
</dbReference>
<protein>
    <recommendedName>
        <fullName evidence="4">CHY-type domain-containing protein</fullName>
    </recommendedName>
</protein>
<organism evidence="5 6">
    <name type="scientific">Streptococcus oralis subsp. dentisani</name>
    <dbReference type="NCBI Taxonomy" id="1458253"/>
    <lineage>
        <taxon>Bacteria</taxon>
        <taxon>Bacillati</taxon>
        <taxon>Bacillota</taxon>
        <taxon>Bacilli</taxon>
        <taxon>Lactobacillales</taxon>
        <taxon>Streptococcaceae</taxon>
        <taxon>Streptococcus</taxon>
    </lineage>
</organism>
<dbReference type="InterPro" id="IPR008913">
    <property type="entry name" value="Znf_CHY"/>
</dbReference>
<evidence type="ECO:0000313" key="6">
    <source>
        <dbReference type="Proteomes" id="UP000193326"/>
    </source>
</evidence>
<dbReference type="SUPFAM" id="SSF161219">
    <property type="entry name" value="CHY zinc finger-like"/>
    <property type="match status" value="1"/>
</dbReference>
<evidence type="ECO:0000256" key="2">
    <source>
        <dbReference type="ARBA" id="ARBA00022771"/>
    </source>
</evidence>
<keyword evidence="3" id="KW-0862">Zinc</keyword>
<dbReference type="PANTHER" id="PTHR28082:SF1">
    <property type="entry name" value="HELPER OF TIM PROTEIN 13"/>
    <property type="match status" value="1"/>
</dbReference>
<reference evidence="5 6" key="1">
    <citation type="journal article" date="2016" name="Eur. J. Clin. Microbiol. Infect. Dis.">
        <title>Whole genome sequencing as a tool for phylogenetic analysis of clinical strains of Mitis group streptococci.</title>
        <authorList>
            <person name="Rasmussen L.H."/>
            <person name="Dargis R."/>
            <person name="Hojholt K."/>
            <person name="Christensen J.J."/>
            <person name="Skovgaard O."/>
            <person name="Justesen U.S."/>
            <person name="Rosenvinge F.S."/>
            <person name="Moser C."/>
            <person name="Lukjancenko O."/>
            <person name="Rasmussen S."/>
            <person name="Nielsen X.C."/>
        </authorList>
    </citation>
    <scope>NUCLEOTIDE SEQUENCE [LARGE SCALE GENOMIC DNA]</scope>
    <source>
        <strain evidence="5 6">RH_70047_11</strain>
    </source>
</reference>
<dbReference type="InterPro" id="IPR016694">
    <property type="entry name" value="UCP017292"/>
</dbReference>
<dbReference type="PANTHER" id="PTHR28082">
    <property type="entry name" value="ZINC FINGER PROTEIN"/>
    <property type="match status" value="1"/>
</dbReference>
<evidence type="ECO:0000259" key="4">
    <source>
        <dbReference type="PROSITE" id="PS51266"/>
    </source>
</evidence>
<comment type="caution">
    <text evidence="5">The sequence shown here is derived from an EMBL/GenBank/DDBJ whole genome shotgun (WGS) entry which is preliminary data.</text>
</comment>
<gene>
    <name evidence="5" type="ORF">B7707_07395</name>
</gene>
<dbReference type="GO" id="GO:0008270">
    <property type="term" value="F:zinc ion binding"/>
    <property type="evidence" value="ECO:0007669"/>
    <property type="project" value="UniProtKB-KW"/>
</dbReference>
<evidence type="ECO:0000313" key="5">
    <source>
        <dbReference type="EMBL" id="ORO76775.1"/>
    </source>
</evidence>
<dbReference type="OrthoDB" id="882119at2"/>
<dbReference type="InterPro" id="IPR052604">
    <property type="entry name" value="Mito_Tim_assembly_helper"/>
</dbReference>
<feature type="domain" description="CHY-type" evidence="4">
    <location>
        <begin position="8"/>
        <end position="88"/>
    </location>
</feature>
<dbReference type="EMBL" id="NCUY01000032">
    <property type="protein sequence ID" value="ORO76775.1"/>
    <property type="molecule type" value="Genomic_DNA"/>
</dbReference>
<name>A0A1X1IUQ9_STROR</name>
<keyword evidence="1" id="KW-0479">Metal-binding</keyword>